<evidence type="ECO:0000313" key="3">
    <source>
        <dbReference type="Proteomes" id="UP001153269"/>
    </source>
</evidence>
<gene>
    <name evidence="2" type="ORF">PLEPLA_LOCUS31572</name>
</gene>
<comment type="caution">
    <text evidence="2">The sequence shown here is derived from an EMBL/GenBank/DDBJ whole genome shotgun (WGS) entry which is preliminary data.</text>
</comment>
<keyword evidence="3" id="KW-1185">Reference proteome</keyword>
<feature type="compositionally biased region" description="Polar residues" evidence="1">
    <location>
        <begin position="11"/>
        <end position="23"/>
    </location>
</feature>
<accession>A0A9N7V6T5</accession>
<dbReference type="Proteomes" id="UP001153269">
    <property type="component" value="Unassembled WGS sequence"/>
</dbReference>
<feature type="region of interest" description="Disordered" evidence="1">
    <location>
        <begin position="58"/>
        <end position="92"/>
    </location>
</feature>
<proteinExistence type="predicted"/>
<dbReference type="EMBL" id="CADEAL010003212">
    <property type="protein sequence ID" value="CAB1443856.1"/>
    <property type="molecule type" value="Genomic_DNA"/>
</dbReference>
<reference evidence="2" key="1">
    <citation type="submission" date="2020-03" db="EMBL/GenBank/DDBJ databases">
        <authorList>
            <person name="Weist P."/>
        </authorList>
    </citation>
    <scope>NUCLEOTIDE SEQUENCE</scope>
</reference>
<name>A0A9N7V6T5_PLEPL</name>
<evidence type="ECO:0000256" key="1">
    <source>
        <dbReference type="SAM" id="MobiDB-lite"/>
    </source>
</evidence>
<dbReference type="AlphaFoldDB" id="A0A9N7V6T5"/>
<feature type="compositionally biased region" description="Basic and acidic residues" evidence="1">
    <location>
        <begin position="1"/>
        <end position="10"/>
    </location>
</feature>
<organism evidence="2 3">
    <name type="scientific">Pleuronectes platessa</name>
    <name type="common">European plaice</name>
    <dbReference type="NCBI Taxonomy" id="8262"/>
    <lineage>
        <taxon>Eukaryota</taxon>
        <taxon>Metazoa</taxon>
        <taxon>Chordata</taxon>
        <taxon>Craniata</taxon>
        <taxon>Vertebrata</taxon>
        <taxon>Euteleostomi</taxon>
        <taxon>Actinopterygii</taxon>
        <taxon>Neopterygii</taxon>
        <taxon>Teleostei</taxon>
        <taxon>Neoteleostei</taxon>
        <taxon>Acanthomorphata</taxon>
        <taxon>Carangaria</taxon>
        <taxon>Pleuronectiformes</taxon>
        <taxon>Pleuronectoidei</taxon>
        <taxon>Pleuronectidae</taxon>
        <taxon>Pleuronectes</taxon>
    </lineage>
</organism>
<protein>
    <submittedName>
        <fullName evidence="2">Uncharacterized protein</fullName>
    </submittedName>
</protein>
<feature type="region of interest" description="Disordered" evidence="1">
    <location>
        <begin position="1"/>
        <end position="25"/>
    </location>
</feature>
<evidence type="ECO:0000313" key="2">
    <source>
        <dbReference type="EMBL" id="CAB1443856.1"/>
    </source>
</evidence>
<sequence>MSTPLHRQDQKSVQLQSASTPDNTVRCANRQSKFEDPSHGFISLWPHLIPVPPHRCEKSRKLNTAGSLSDPVPDFFSTPAASSSHTDEGRSAKHLRCSALHLLWD</sequence>